<evidence type="ECO:0000256" key="12">
    <source>
        <dbReference type="SAM" id="MobiDB-lite"/>
    </source>
</evidence>
<evidence type="ECO:0000256" key="6">
    <source>
        <dbReference type="ARBA" id="ARBA00022833"/>
    </source>
</evidence>
<keyword evidence="5 11" id="KW-0863">Zinc-finger</keyword>
<feature type="domain" description="C2H2-type" evidence="13">
    <location>
        <begin position="359"/>
        <end position="385"/>
    </location>
</feature>
<dbReference type="GO" id="GO:0000981">
    <property type="term" value="F:DNA-binding transcription factor activity, RNA polymerase II-specific"/>
    <property type="evidence" value="ECO:0007669"/>
    <property type="project" value="TreeGrafter"/>
</dbReference>
<keyword evidence="9" id="KW-0804">Transcription</keyword>
<feature type="compositionally biased region" description="Basic and acidic residues" evidence="12">
    <location>
        <begin position="34"/>
        <end position="44"/>
    </location>
</feature>
<dbReference type="FunFam" id="3.30.160.60:FF:000038">
    <property type="entry name" value="Zinc finger protein 624"/>
    <property type="match status" value="1"/>
</dbReference>
<dbReference type="InterPro" id="IPR036236">
    <property type="entry name" value="Znf_C2H2_sf"/>
</dbReference>
<feature type="domain" description="C2H2-type" evidence="13">
    <location>
        <begin position="314"/>
        <end position="340"/>
    </location>
</feature>
<dbReference type="SMART" id="SM00355">
    <property type="entry name" value="ZnF_C2H2"/>
    <property type="match status" value="6"/>
</dbReference>
<organism evidence="14 15">
    <name type="scientific">Eleutherodactylus coqui</name>
    <name type="common">Puerto Rican coqui</name>
    <dbReference type="NCBI Taxonomy" id="57060"/>
    <lineage>
        <taxon>Eukaryota</taxon>
        <taxon>Metazoa</taxon>
        <taxon>Chordata</taxon>
        <taxon>Craniata</taxon>
        <taxon>Vertebrata</taxon>
        <taxon>Euteleostomi</taxon>
        <taxon>Amphibia</taxon>
        <taxon>Batrachia</taxon>
        <taxon>Anura</taxon>
        <taxon>Neobatrachia</taxon>
        <taxon>Hyloidea</taxon>
        <taxon>Eleutherodactylidae</taxon>
        <taxon>Eleutherodactylinae</taxon>
        <taxon>Eleutherodactylus</taxon>
        <taxon>Eleutherodactylus</taxon>
    </lineage>
</organism>
<dbReference type="OrthoDB" id="9907343at2759"/>
<dbReference type="Proteomes" id="UP000770717">
    <property type="component" value="Unassembled WGS sequence"/>
</dbReference>
<dbReference type="PANTHER" id="PTHR23235:SF152">
    <property type="entry name" value="SI:DKEY-210J14.3"/>
    <property type="match status" value="1"/>
</dbReference>
<feature type="domain" description="C2H2-type" evidence="13">
    <location>
        <begin position="404"/>
        <end position="430"/>
    </location>
</feature>
<feature type="domain" description="C2H2-type" evidence="13">
    <location>
        <begin position="266"/>
        <end position="292"/>
    </location>
</feature>
<feature type="compositionally biased region" description="Basic and acidic residues" evidence="12">
    <location>
        <begin position="166"/>
        <end position="184"/>
    </location>
</feature>
<evidence type="ECO:0000256" key="4">
    <source>
        <dbReference type="ARBA" id="ARBA00022737"/>
    </source>
</evidence>
<feature type="domain" description="C2H2-type" evidence="13">
    <location>
        <begin position="234"/>
        <end position="260"/>
    </location>
</feature>
<feature type="region of interest" description="Disordered" evidence="12">
    <location>
        <begin position="162"/>
        <end position="188"/>
    </location>
</feature>
<dbReference type="Pfam" id="PF00096">
    <property type="entry name" value="zf-C2H2"/>
    <property type="match status" value="1"/>
</dbReference>
<sequence>MDRAKKRASSRASKELKKSRSSLSSLKGFAGSSDDTRPDDDHLHKTGHGTINNGETGTTGESELDSRWGDKACGTMEGPTVVGGETSEEVCKKADDNQEDMVGQDVLTERNRPPREFGRQKTLIREGKPKKSRSTKQPQDQQTKLYTCACGKNYATMSNLNRHQKTHGEQPKRSSGHRDGEPEGVKATSETSFPCICGKNYTISSHLYRHQKTCQAKSMANLKSDAEEGPLKPYTCACGKSYTCSSHLYRHQRTHTDGGKESANAYICDCGKLCSSESNLYRHRKMHTQEALKTEQHGADSVEGTKTPTPGKPYMCLCGKSYTCSSHLYRHQKTHQADNVSTSFRPSSRAEKNKMEKPYKCECGKSYTCTSHLYRHQRSHKNQEIDDLDCHSDVPMEDFDEKPHQCECGKSFILWFSLMVHKRIHCKAKLQASSAQNGH</sequence>
<evidence type="ECO:0000256" key="5">
    <source>
        <dbReference type="ARBA" id="ARBA00022771"/>
    </source>
</evidence>
<keyword evidence="4" id="KW-0677">Repeat</keyword>
<dbReference type="InterPro" id="IPR013087">
    <property type="entry name" value="Znf_C2H2_type"/>
</dbReference>
<gene>
    <name evidence="14" type="ORF">GDO78_020269</name>
</gene>
<dbReference type="GO" id="GO:0000978">
    <property type="term" value="F:RNA polymerase II cis-regulatory region sequence-specific DNA binding"/>
    <property type="evidence" value="ECO:0007669"/>
    <property type="project" value="TreeGrafter"/>
</dbReference>
<name>A0A8J6EHY1_ELECQ</name>
<keyword evidence="15" id="KW-1185">Reference proteome</keyword>
<evidence type="ECO:0000256" key="10">
    <source>
        <dbReference type="ARBA" id="ARBA00023242"/>
    </source>
</evidence>
<dbReference type="SUPFAM" id="SSF57667">
    <property type="entry name" value="beta-beta-alpha zinc fingers"/>
    <property type="match status" value="4"/>
</dbReference>
<evidence type="ECO:0000256" key="1">
    <source>
        <dbReference type="ARBA" id="ARBA00004123"/>
    </source>
</evidence>
<dbReference type="AlphaFoldDB" id="A0A8J6EHY1"/>
<dbReference type="PROSITE" id="PS50157">
    <property type="entry name" value="ZINC_FINGER_C2H2_2"/>
    <property type="match status" value="6"/>
</dbReference>
<feature type="compositionally biased region" description="Low complexity" evidence="12">
    <location>
        <begin position="48"/>
        <end position="61"/>
    </location>
</feature>
<evidence type="ECO:0000256" key="7">
    <source>
        <dbReference type="ARBA" id="ARBA00023015"/>
    </source>
</evidence>
<dbReference type="FunFam" id="3.30.160.60:FF:000065">
    <property type="entry name" value="B-cell CLL/lymphoma 6, member B"/>
    <property type="match status" value="1"/>
</dbReference>
<comment type="similarity">
    <text evidence="2">Belongs to the krueppel C2H2-type zinc-finger protein family.</text>
</comment>
<feature type="region of interest" description="Disordered" evidence="12">
    <location>
        <begin position="1"/>
        <end position="140"/>
    </location>
</feature>
<dbReference type="Gene3D" id="3.30.160.60">
    <property type="entry name" value="Classic Zinc Finger"/>
    <property type="match status" value="5"/>
</dbReference>
<comment type="subcellular location">
    <subcellularLocation>
        <location evidence="1">Nucleus</location>
    </subcellularLocation>
</comment>
<dbReference type="EMBL" id="WNTK01000493">
    <property type="protein sequence ID" value="KAG9469538.1"/>
    <property type="molecule type" value="Genomic_DNA"/>
</dbReference>
<keyword evidence="6" id="KW-0862">Zinc</keyword>
<keyword evidence="3" id="KW-0479">Metal-binding</keyword>
<evidence type="ECO:0000256" key="3">
    <source>
        <dbReference type="ARBA" id="ARBA00022723"/>
    </source>
</evidence>
<reference evidence="14" key="1">
    <citation type="thesis" date="2020" institute="ProQuest LLC" country="789 East Eisenhower Parkway, Ann Arbor, MI, USA">
        <title>Comparative Genomics and Chromosome Evolution.</title>
        <authorList>
            <person name="Mudd A.B."/>
        </authorList>
    </citation>
    <scope>NUCLEOTIDE SEQUENCE</scope>
    <source>
        <strain evidence="14">HN-11 Male</strain>
        <tissue evidence="14">Kidney and liver</tissue>
    </source>
</reference>
<proteinExistence type="inferred from homology"/>
<keyword evidence="10" id="KW-0539">Nucleus</keyword>
<comment type="caution">
    <text evidence="14">The sequence shown here is derived from an EMBL/GenBank/DDBJ whole genome shotgun (WGS) entry which is preliminary data.</text>
</comment>
<evidence type="ECO:0000313" key="14">
    <source>
        <dbReference type="EMBL" id="KAG9469538.1"/>
    </source>
</evidence>
<evidence type="ECO:0000256" key="8">
    <source>
        <dbReference type="ARBA" id="ARBA00023125"/>
    </source>
</evidence>
<dbReference type="PANTHER" id="PTHR23235">
    <property type="entry name" value="KRUEPPEL-LIKE TRANSCRIPTION FACTOR"/>
    <property type="match status" value="1"/>
</dbReference>
<feature type="domain" description="C2H2-type" evidence="13">
    <location>
        <begin position="146"/>
        <end position="172"/>
    </location>
</feature>
<dbReference type="GO" id="GO:0008270">
    <property type="term" value="F:zinc ion binding"/>
    <property type="evidence" value="ECO:0007669"/>
    <property type="project" value="UniProtKB-KW"/>
</dbReference>
<evidence type="ECO:0000256" key="9">
    <source>
        <dbReference type="ARBA" id="ARBA00023163"/>
    </source>
</evidence>
<feature type="compositionally biased region" description="Basic and acidic residues" evidence="12">
    <location>
        <begin position="107"/>
        <end position="129"/>
    </location>
</feature>
<evidence type="ECO:0000256" key="2">
    <source>
        <dbReference type="ARBA" id="ARBA00006991"/>
    </source>
</evidence>
<accession>A0A8J6EHY1</accession>
<evidence type="ECO:0000256" key="11">
    <source>
        <dbReference type="PROSITE-ProRule" id="PRU00042"/>
    </source>
</evidence>
<evidence type="ECO:0000259" key="13">
    <source>
        <dbReference type="PROSITE" id="PS50157"/>
    </source>
</evidence>
<keyword evidence="8" id="KW-0238">DNA-binding</keyword>
<evidence type="ECO:0000313" key="15">
    <source>
        <dbReference type="Proteomes" id="UP000770717"/>
    </source>
</evidence>
<keyword evidence="7" id="KW-0805">Transcription regulation</keyword>
<protein>
    <recommendedName>
        <fullName evidence="13">C2H2-type domain-containing protein</fullName>
    </recommendedName>
</protein>